<dbReference type="KEGG" id="xdi:EZH22_20825"/>
<organism evidence="2 3">
    <name type="scientific">Xanthobacter dioxanivorans</name>
    <dbReference type="NCBI Taxonomy" id="2528964"/>
    <lineage>
        <taxon>Bacteria</taxon>
        <taxon>Pseudomonadati</taxon>
        <taxon>Pseudomonadota</taxon>
        <taxon>Alphaproteobacteria</taxon>
        <taxon>Hyphomicrobiales</taxon>
        <taxon>Xanthobacteraceae</taxon>
        <taxon>Xanthobacter</taxon>
    </lineage>
</organism>
<keyword evidence="3" id="KW-1185">Reference proteome</keyword>
<gene>
    <name evidence="2" type="ORF">EZH22_20825</name>
</gene>
<evidence type="ECO:0000313" key="2">
    <source>
        <dbReference type="EMBL" id="QRG05499.1"/>
    </source>
</evidence>
<feature type="compositionally biased region" description="Low complexity" evidence="1">
    <location>
        <begin position="341"/>
        <end position="350"/>
    </location>
</feature>
<sequence length="418" mass="39561">MVTGSAGISGSLANSGDISVGTTARVTADGAAGPLATTAIANASSIGLLTAGGAGIGGDFSNSARILSLANAAARAGGTGTAEASAYAYGIAIDATGGIGGSISNSGFIGAAAEATATGSSTDARAVATGLQIAQGSVGGSISNSGTLAAVASGTDVTVVALALGTSLAGGTLSPAESTLLATLGAPATLAGDGPVTVASGIVNSGLISANAIGTQSASATAIRVAGGSVIGTLTNTGTIKATASGGSATAIDLAGEGGATRVFLQDGGVIGDIVLSSHHVDTIVWSGGTFAGDVFGGGLGSLAVLAGTASSFAYSGTLESLASVTVGGEGRRWRWHSPARRSPSAPSPWQMAAVCSSPPTAPSPPPPTCRPPAAPLVSTSPPNGPPRPSPPPARAFRAPSRCRAPRASDRGPPPTIS</sequence>
<feature type="compositionally biased region" description="Pro residues" evidence="1">
    <location>
        <begin position="383"/>
        <end position="394"/>
    </location>
</feature>
<name>A0A974SHU8_9HYPH</name>
<dbReference type="AlphaFoldDB" id="A0A974SHU8"/>
<evidence type="ECO:0000256" key="1">
    <source>
        <dbReference type="SAM" id="MobiDB-lite"/>
    </source>
</evidence>
<accession>A0A974SHU8</accession>
<evidence type="ECO:0000313" key="3">
    <source>
        <dbReference type="Proteomes" id="UP000596427"/>
    </source>
</evidence>
<reference evidence="2 3" key="1">
    <citation type="submission" date="2020-10" db="EMBL/GenBank/DDBJ databases">
        <title>Degradation of 1,4-Dioxane by Xanthobacter sp. YN2, via a Novel Group-2 Soluble Di-Iron Monooxygenase.</title>
        <authorList>
            <person name="Ma F."/>
            <person name="Wang Y."/>
            <person name="Yang J."/>
            <person name="Guo H."/>
            <person name="Su D."/>
            <person name="Yu L."/>
        </authorList>
    </citation>
    <scope>NUCLEOTIDE SEQUENCE [LARGE SCALE GENOMIC DNA]</scope>
    <source>
        <strain evidence="2 3">YN2</strain>
    </source>
</reference>
<protein>
    <submittedName>
        <fullName evidence="2">Uncharacterized protein</fullName>
    </submittedName>
</protein>
<dbReference type="Proteomes" id="UP000596427">
    <property type="component" value="Chromosome"/>
</dbReference>
<dbReference type="EMBL" id="CP063362">
    <property type="protein sequence ID" value="QRG05499.1"/>
    <property type="molecule type" value="Genomic_DNA"/>
</dbReference>
<feature type="region of interest" description="Disordered" evidence="1">
    <location>
        <begin position="329"/>
        <end position="418"/>
    </location>
</feature>
<feature type="compositionally biased region" description="Pro residues" evidence="1">
    <location>
        <begin position="360"/>
        <end position="375"/>
    </location>
</feature>
<proteinExistence type="predicted"/>